<gene>
    <name evidence="1" type="ORF">ACFQJ9_20470</name>
</gene>
<dbReference type="PROSITE" id="PS51365">
    <property type="entry name" value="RENAL_DIPEPTIDASE_2"/>
    <property type="match status" value="1"/>
</dbReference>
<keyword evidence="2" id="KW-1185">Reference proteome</keyword>
<dbReference type="Pfam" id="PF01244">
    <property type="entry name" value="Peptidase_M19"/>
    <property type="match status" value="1"/>
</dbReference>
<dbReference type="Proteomes" id="UP001596447">
    <property type="component" value="Unassembled WGS sequence"/>
</dbReference>
<sequence length="380" mass="40475">MNVVDGHNDLLLRLWESDVDPVSTVAEGDAERHVDLPRAREGNLAAGFFAVFVPNEEPLPDAVFVPNEEPLPDAVETDEGYRVPSVDPIDQEYAKRVAYEQLELLHRLAHDVDDFRVVTSAADVEDCLAEESPGALGAIPHLEGAEPVARDLSNLDFLAAAGVRSIGPAWSRDNAFADGVPFEYPGHPDAGGGLTDAGRDLVRACEERGILVDCAHLTEQGFRDVAAATDAPLVVSHTAAHALVSHTRNLTDEQLAAVADTGGVVGITFGRDQLRDAAVARSASSANRNASRSGDDADQGADVPLAALVDHVEYVADVAGVEHVALGSDFDGATVPEDVGDVTGLPDVLDALRERGFDEAEVEQVAHGNWLRVLRDWWGE</sequence>
<organism evidence="1 2">
    <name type="scientific">Halospeciosus flavus</name>
    <dbReference type="NCBI Taxonomy" id="3032283"/>
    <lineage>
        <taxon>Archaea</taxon>
        <taxon>Methanobacteriati</taxon>
        <taxon>Methanobacteriota</taxon>
        <taxon>Stenosarchaea group</taxon>
        <taxon>Halobacteria</taxon>
        <taxon>Halobacteriales</taxon>
        <taxon>Halobacteriaceae</taxon>
        <taxon>Halospeciosus</taxon>
    </lineage>
</organism>
<dbReference type="SUPFAM" id="SSF51556">
    <property type="entry name" value="Metallo-dependent hydrolases"/>
    <property type="match status" value="1"/>
</dbReference>
<evidence type="ECO:0000313" key="1">
    <source>
        <dbReference type="EMBL" id="MFC7201751.1"/>
    </source>
</evidence>
<evidence type="ECO:0000313" key="2">
    <source>
        <dbReference type="Proteomes" id="UP001596447"/>
    </source>
</evidence>
<comment type="caution">
    <text evidence="1">The sequence shown here is derived from an EMBL/GenBank/DDBJ whole genome shotgun (WGS) entry which is preliminary data.</text>
</comment>
<dbReference type="PANTHER" id="PTHR10443:SF12">
    <property type="entry name" value="DIPEPTIDASE"/>
    <property type="match status" value="1"/>
</dbReference>
<dbReference type="InterPro" id="IPR032466">
    <property type="entry name" value="Metal_Hydrolase"/>
</dbReference>
<name>A0ABD5Z980_9EURY</name>
<dbReference type="CDD" id="cd01301">
    <property type="entry name" value="rDP_like"/>
    <property type="match status" value="1"/>
</dbReference>
<protein>
    <submittedName>
        <fullName evidence="1">Dipeptidase</fullName>
    </submittedName>
</protein>
<dbReference type="Gene3D" id="3.20.20.140">
    <property type="entry name" value="Metal-dependent hydrolases"/>
    <property type="match status" value="1"/>
</dbReference>
<dbReference type="InterPro" id="IPR008257">
    <property type="entry name" value="Pept_M19"/>
</dbReference>
<accession>A0ABD5Z980</accession>
<dbReference type="EMBL" id="JBHTAR010000011">
    <property type="protein sequence ID" value="MFC7201751.1"/>
    <property type="molecule type" value="Genomic_DNA"/>
</dbReference>
<dbReference type="AlphaFoldDB" id="A0ABD5Z980"/>
<dbReference type="RefSeq" id="WP_279528487.1">
    <property type="nucleotide sequence ID" value="NZ_CP122312.1"/>
</dbReference>
<reference evidence="1 2" key="1">
    <citation type="journal article" date="2019" name="Int. J. Syst. Evol. Microbiol.">
        <title>The Global Catalogue of Microorganisms (GCM) 10K type strain sequencing project: providing services to taxonomists for standard genome sequencing and annotation.</title>
        <authorList>
            <consortium name="The Broad Institute Genomics Platform"/>
            <consortium name="The Broad Institute Genome Sequencing Center for Infectious Disease"/>
            <person name="Wu L."/>
            <person name="Ma J."/>
        </authorList>
    </citation>
    <scope>NUCLEOTIDE SEQUENCE [LARGE SCALE GENOMIC DNA]</scope>
    <source>
        <strain evidence="1 2">XZGYJ-43</strain>
    </source>
</reference>
<dbReference type="PANTHER" id="PTHR10443">
    <property type="entry name" value="MICROSOMAL DIPEPTIDASE"/>
    <property type="match status" value="1"/>
</dbReference>
<proteinExistence type="predicted"/>